<dbReference type="EMBL" id="JAYGJQ010000003">
    <property type="protein sequence ID" value="MEA9358203.1"/>
    <property type="molecule type" value="Genomic_DNA"/>
</dbReference>
<sequence>MIDIKTSFETIKYRSPVPVRGVAIDSNRFLKVRVLERDYYLSVLPGLHNVTIEELDFKVKYFFSHYDLDFKSIDFSVKFFNLVHLKDVFLDSIKEETLFNIEAILLGMIKTTHPHLFSHDSIAINLLYNDKDGAEFYLDADCVKIKIAPGRVDHTIKTINELYKINPEMIYRLDGNKRFELNELIEFEHALKNGISSVAFSKIDYIEEPFKNFYDTTIFTKRSHLLIAIDESYKNYMGVQDLFYPAVIKPSLIGISPVYSWLGSHMENRAIISSSFEHPTVLVSLQFLAALRPNEFHGLENFLPKL</sequence>
<gene>
    <name evidence="1" type="ORF">SHI21_18355</name>
</gene>
<dbReference type="SUPFAM" id="SSF51604">
    <property type="entry name" value="Enolase C-terminal domain-like"/>
    <property type="match status" value="1"/>
</dbReference>
<name>A0ABU5VYR5_9BACT</name>
<accession>A0ABU5VYR5</accession>
<protein>
    <recommendedName>
        <fullName evidence="3">Enolase C-terminal domain-containing protein</fullName>
    </recommendedName>
</protein>
<evidence type="ECO:0000313" key="1">
    <source>
        <dbReference type="EMBL" id="MEA9358203.1"/>
    </source>
</evidence>
<proteinExistence type="predicted"/>
<keyword evidence="2" id="KW-1185">Reference proteome</keyword>
<dbReference type="Gene3D" id="3.20.20.120">
    <property type="entry name" value="Enolase-like C-terminal domain"/>
    <property type="match status" value="1"/>
</dbReference>
<organism evidence="1 2">
    <name type="scientific">Bacteriovorax antarcticus</name>
    <dbReference type="NCBI Taxonomy" id="3088717"/>
    <lineage>
        <taxon>Bacteria</taxon>
        <taxon>Pseudomonadati</taxon>
        <taxon>Bdellovibrionota</taxon>
        <taxon>Bacteriovoracia</taxon>
        <taxon>Bacteriovoracales</taxon>
        <taxon>Bacteriovoracaceae</taxon>
        <taxon>Bacteriovorax</taxon>
    </lineage>
</organism>
<evidence type="ECO:0000313" key="2">
    <source>
        <dbReference type="Proteomes" id="UP001302274"/>
    </source>
</evidence>
<comment type="caution">
    <text evidence="1">The sequence shown here is derived from an EMBL/GenBank/DDBJ whole genome shotgun (WGS) entry which is preliminary data.</text>
</comment>
<evidence type="ECO:0008006" key="3">
    <source>
        <dbReference type="Google" id="ProtNLM"/>
    </source>
</evidence>
<dbReference type="InterPro" id="IPR036849">
    <property type="entry name" value="Enolase-like_C_sf"/>
</dbReference>
<reference evidence="1 2" key="1">
    <citation type="submission" date="2023-11" db="EMBL/GenBank/DDBJ databases">
        <title>A Novel Polar Bacteriovorax (B. antarcticus) Isolated from the Biocrust in Antarctica.</title>
        <authorList>
            <person name="Mun W."/>
            <person name="Choi S.Y."/>
            <person name="Mitchell R.J."/>
        </authorList>
    </citation>
    <scope>NUCLEOTIDE SEQUENCE [LARGE SCALE GENOMIC DNA]</scope>
    <source>
        <strain evidence="1 2">PP10</strain>
    </source>
</reference>
<dbReference type="RefSeq" id="WP_323578513.1">
    <property type="nucleotide sequence ID" value="NZ_JAYGJQ010000003.1"/>
</dbReference>
<dbReference type="Proteomes" id="UP001302274">
    <property type="component" value="Unassembled WGS sequence"/>
</dbReference>